<keyword evidence="6 8" id="KW-1133">Transmembrane helix</keyword>
<dbReference type="GO" id="GO:0000506">
    <property type="term" value="C:glycosylphosphatidylinositol-N-acetylglucosaminyltransferase (GPI-GnT) complex"/>
    <property type="evidence" value="ECO:0007669"/>
    <property type="project" value="TreeGrafter"/>
</dbReference>
<feature type="transmembrane region" description="Helical" evidence="8">
    <location>
        <begin position="54"/>
        <end position="79"/>
    </location>
</feature>
<evidence type="ECO:0000256" key="3">
    <source>
        <dbReference type="ARBA" id="ARBA00008321"/>
    </source>
</evidence>
<dbReference type="UniPathway" id="UPA00196"/>
<feature type="transmembrane region" description="Helical" evidence="8">
    <location>
        <begin position="247"/>
        <end position="267"/>
    </location>
</feature>
<dbReference type="PANTHER" id="PTHR12982:SF0">
    <property type="entry name" value="PHOSPHATIDYLINOSITOL N-ACETYLGLUCOSAMINYLTRANSFERASE SUBUNIT C"/>
    <property type="match status" value="1"/>
</dbReference>
<dbReference type="InterPro" id="IPR009450">
    <property type="entry name" value="Plno_GlcNAc_GPI2"/>
</dbReference>
<evidence type="ECO:0000256" key="2">
    <source>
        <dbReference type="ARBA" id="ARBA00004687"/>
    </source>
</evidence>
<dbReference type="Proteomes" id="UP000076738">
    <property type="component" value="Unassembled WGS sequence"/>
</dbReference>
<name>A0A167P5L1_CALVF</name>
<sequence length="292" mass="31208">MATVSVSPSPAADAPAFRKILYGPQTRPTNFVPDNFLSSLQRNVNVRPHTYGNLLLHALSVTGFIAVLALFLALFGLLLEGTLPASALVLLCALAFIVGWVGYESMGRTGQAAKAVKSAILVTTFLLSLSPILRTLSQSTSSDTIYALATFLFLLSLLLFPSPYKTAGHIATTTSVSASLVLASRLPGSEDVFALLLLAVLAFSLFPILSERLRTTSTGPYILCTILLSLSPVYAMSFLQHGGMSLMRAYAILICAVTFGGPAALLYSQRFKNEIRGPWDPAVPLIRPSRLA</sequence>
<gene>
    <name evidence="9" type="ORF">CALVIDRAFT_596953</name>
</gene>
<feature type="transmembrane region" description="Helical" evidence="8">
    <location>
        <begin position="115"/>
        <end position="133"/>
    </location>
</feature>
<accession>A0A167P5L1</accession>
<dbReference type="PANTHER" id="PTHR12982">
    <property type="entry name" value="PHOSPHATIDYLINOSITOL GLYCAN, CLASS C"/>
    <property type="match status" value="1"/>
</dbReference>
<feature type="transmembrane region" description="Helical" evidence="8">
    <location>
        <begin position="85"/>
        <end position="103"/>
    </location>
</feature>
<comment type="subcellular location">
    <subcellularLocation>
        <location evidence="1">Membrane</location>
        <topology evidence="1">Multi-pass membrane protein</topology>
    </subcellularLocation>
</comment>
<feature type="transmembrane region" description="Helical" evidence="8">
    <location>
        <begin position="192"/>
        <end position="209"/>
    </location>
</feature>
<organism evidence="9 10">
    <name type="scientific">Calocera viscosa (strain TUFC12733)</name>
    <dbReference type="NCBI Taxonomy" id="1330018"/>
    <lineage>
        <taxon>Eukaryota</taxon>
        <taxon>Fungi</taxon>
        <taxon>Dikarya</taxon>
        <taxon>Basidiomycota</taxon>
        <taxon>Agaricomycotina</taxon>
        <taxon>Dacrymycetes</taxon>
        <taxon>Dacrymycetales</taxon>
        <taxon>Dacrymycetaceae</taxon>
        <taxon>Calocera</taxon>
    </lineage>
</organism>
<proteinExistence type="inferred from homology"/>
<evidence type="ECO:0000256" key="6">
    <source>
        <dbReference type="ARBA" id="ARBA00022989"/>
    </source>
</evidence>
<feature type="transmembrane region" description="Helical" evidence="8">
    <location>
        <begin position="145"/>
        <end position="160"/>
    </location>
</feature>
<dbReference type="PIRSF" id="PIRSF016104">
    <property type="entry name" value="GPI2"/>
    <property type="match status" value="1"/>
</dbReference>
<keyword evidence="10" id="KW-1185">Reference proteome</keyword>
<dbReference type="Pfam" id="PF06432">
    <property type="entry name" value="GPI2"/>
    <property type="match status" value="1"/>
</dbReference>
<evidence type="ECO:0000256" key="8">
    <source>
        <dbReference type="SAM" id="Phobius"/>
    </source>
</evidence>
<dbReference type="EMBL" id="KV417276">
    <property type="protein sequence ID" value="KZO98443.1"/>
    <property type="molecule type" value="Genomic_DNA"/>
</dbReference>
<dbReference type="GO" id="GO:0006506">
    <property type="term" value="P:GPI anchor biosynthetic process"/>
    <property type="evidence" value="ECO:0007669"/>
    <property type="project" value="UniProtKB-UniPathway"/>
</dbReference>
<evidence type="ECO:0000256" key="5">
    <source>
        <dbReference type="ARBA" id="ARBA00022692"/>
    </source>
</evidence>
<keyword evidence="5 8" id="KW-0812">Transmembrane</keyword>
<dbReference type="AlphaFoldDB" id="A0A167P5L1"/>
<dbReference type="STRING" id="1330018.A0A167P5L1"/>
<comment type="pathway">
    <text evidence="2">Glycolipid biosynthesis; glycosylphosphatidylinositol-anchor biosynthesis.</text>
</comment>
<dbReference type="OrthoDB" id="196709at2759"/>
<evidence type="ECO:0000313" key="10">
    <source>
        <dbReference type="Proteomes" id="UP000076738"/>
    </source>
</evidence>
<keyword evidence="4" id="KW-0337">GPI-anchor biosynthesis</keyword>
<comment type="similarity">
    <text evidence="3">Belongs to the PIGC family.</text>
</comment>
<protein>
    <submittedName>
        <fullName evidence="9">GPI2-domain-containing protein</fullName>
    </submittedName>
</protein>
<evidence type="ECO:0000256" key="4">
    <source>
        <dbReference type="ARBA" id="ARBA00022502"/>
    </source>
</evidence>
<keyword evidence="7 8" id="KW-0472">Membrane</keyword>
<evidence type="ECO:0000256" key="7">
    <source>
        <dbReference type="ARBA" id="ARBA00023136"/>
    </source>
</evidence>
<feature type="transmembrane region" description="Helical" evidence="8">
    <location>
        <begin position="221"/>
        <end position="241"/>
    </location>
</feature>
<evidence type="ECO:0000256" key="1">
    <source>
        <dbReference type="ARBA" id="ARBA00004141"/>
    </source>
</evidence>
<evidence type="ECO:0000313" key="9">
    <source>
        <dbReference type="EMBL" id="KZO98443.1"/>
    </source>
</evidence>
<reference evidence="9 10" key="1">
    <citation type="journal article" date="2016" name="Mol. Biol. Evol.">
        <title>Comparative Genomics of Early-Diverging Mushroom-Forming Fungi Provides Insights into the Origins of Lignocellulose Decay Capabilities.</title>
        <authorList>
            <person name="Nagy L.G."/>
            <person name="Riley R."/>
            <person name="Tritt A."/>
            <person name="Adam C."/>
            <person name="Daum C."/>
            <person name="Floudas D."/>
            <person name="Sun H."/>
            <person name="Yadav J.S."/>
            <person name="Pangilinan J."/>
            <person name="Larsson K.H."/>
            <person name="Matsuura K."/>
            <person name="Barry K."/>
            <person name="Labutti K."/>
            <person name="Kuo R."/>
            <person name="Ohm R.A."/>
            <person name="Bhattacharya S.S."/>
            <person name="Shirouzu T."/>
            <person name="Yoshinaga Y."/>
            <person name="Martin F.M."/>
            <person name="Grigoriev I.V."/>
            <person name="Hibbett D.S."/>
        </authorList>
    </citation>
    <scope>NUCLEOTIDE SEQUENCE [LARGE SCALE GENOMIC DNA]</scope>
    <source>
        <strain evidence="9 10">TUFC12733</strain>
    </source>
</reference>